<gene>
    <name evidence="6" type="ORF">LK09_10090</name>
</gene>
<dbReference type="InterPro" id="IPR036388">
    <property type="entry name" value="WH-like_DNA-bd_sf"/>
</dbReference>
<feature type="domain" description="IclR-ED" evidence="5">
    <location>
        <begin position="83"/>
        <end position="267"/>
    </location>
</feature>
<dbReference type="Pfam" id="PF01614">
    <property type="entry name" value="IclR_C"/>
    <property type="match status" value="1"/>
</dbReference>
<evidence type="ECO:0000256" key="1">
    <source>
        <dbReference type="ARBA" id="ARBA00023015"/>
    </source>
</evidence>
<sequence length="272" mass="29476">MSMVMDANETDASDAVRRRQPLARGIELLTHMVESPQDAHGVRELAGVLDVSPSTAHRLITDLEKIGMVRRTENGTSYRLGLDFLRLAWLASSRYPMHDISENLLRDLVARTGESAFSCLYNEQRRSMMFTMSVESSHPLQYALPLQKWLPLHGGASGLAIFAELPDARREALAHSGLEPITVNTVTDPDAVLARLTDIHAAGYAITHGERIEGAVAIAAPTFGPAGEVVGSVGLSIPEARFDEARTAAFAEAVRTTAAQFTARIQGSNRSS</sequence>
<keyword evidence="1" id="KW-0805">Transcription regulation</keyword>
<dbReference type="PANTHER" id="PTHR30136:SF24">
    <property type="entry name" value="HTH-TYPE TRANSCRIPTIONAL REPRESSOR ALLR"/>
    <property type="match status" value="1"/>
</dbReference>
<evidence type="ECO:0000259" key="4">
    <source>
        <dbReference type="PROSITE" id="PS51077"/>
    </source>
</evidence>
<evidence type="ECO:0000256" key="2">
    <source>
        <dbReference type="ARBA" id="ARBA00023125"/>
    </source>
</evidence>
<reference evidence="6 7" key="1">
    <citation type="submission" date="2014-11" db="EMBL/GenBank/DDBJ databases">
        <title>Genome sequence of Microbacterium mangrovi MUSC 115(T).</title>
        <authorList>
            <person name="Lee L.-H."/>
        </authorList>
    </citation>
    <scope>NUCLEOTIDE SEQUENCE [LARGE SCALE GENOMIC DNA]</scope>
    <source>
        <strain evidence="6 7">MUSC 115</strain>
    </source>
</reference>
<feature type="domain" description="HTH iclR-type" evidence="4">
    <location>
        <begin position="19"/>
        <end position="82"/>
    </location>
</feature>
<dbReference type="InterPro" id="IPR029016">
    <property type="entry name" value="GAF-like_dom_sf"/>
</dbReference>
<dbReference type="Gene3D" id="1.10.10.10">
    <property type="entry name" value="Winged helix-like DNA-binding domain superfamily/Winged helix DNA-binding domain"/>
    <property type="match status" value="1"/>
</dbReference>
<dbReference type="PANTHER" id="PTHR30136">
    <property type="entry name" value="HELIX-TURN-HELIX TRANSCRIPTIONAL REGULATOR, ICLR FAMILY"/>
    <property type="match status" value="1"/>
</dbReference>
<dbReference type="GO" id="GO:0045892">
    <property type="term" value="P:negative regulation of DNA-templated transcription"/>
    <property type="evidence" value="ECO:0007669"/>
    <property type="project" value="TreeGrafter"/>
</dbReference>
<dbReference type="InterPro" id="IPR014757">
    <property type="entry name" value="Tscrpt_reg_IclR_C"/>
</dbReference>
<keyword evidence="2" id="KW-0238">DNA-binding</keyword>
<evidence type="ECO:0000259" key="5">
    <source>
        <dbReference type="PROSITE" id="PS51078"/>
    </source>
</evidence>
<comment type="caution">
    <text evidence="6">The sequence shown here is derived from an EMBL/GenBank/DDBJ whole genome shotgun (WGS) entry which is preliminary data.</text>
</comment>
<dbReference type="GO" id="GO:0003677">
    <property type="term" value="F:DNA binding"/>
    <property type="evidence" value="ECO:0007669"/>
    <property type="project" value="UniProtKB-KW"/>
</dbReference>
<dbReference type="PROSITE" id="PS51077">
    <property type="entry name" value="HTH_ICLR"/>
    <property type="match status" value="1"/>
</dbReference>
<dbReference type="InterPro" id="IPR050707">
    <property type="entry name" value="HTH_MetabolicPath_Reg"/>
</dbReference>
<keyword evidence="3" id="KW-0804">Transcription</keyword>
<dbReference type="SUPFAM" id="SSF46785">
    <property type="entry name" value="Winged helix' DNA-binding domain"/>
    <property type="match status" value="1"/>
</dbReference>
<evidence type="ECO:0000313" key="7">
    <source>
        <dbReference type="Proteomes" id="UP000031030"/>
    </source>
</evidence>
<name>A0A0B2A8H8_9MICO</name>
<evidence type="ECO:0008006" key="8">
    <source>
        <dbReference type="Google" id="ProtNLM"/>
    </source>
</evidence>
<dbReference type="STRING" id="1348253.LK09_10090"/>
<dbReference type="GO" id="GO:0003700">
    <property type="term" value="F:DNA-binding transcription factor activity"/>
    <property type="evidence" value="ECO:0007669"/>
    <property type="project" value="TreeGrafter"/>
</dbReference>
<dbReference type="InterPro" id="IPR005471">
    <property type="entry name" value="Tscrpt_reg_IclR_N"/>
</dbReference>
<evidence type="ECO:0000256" key="3">
    <source>
        <dbReference type="ARBA" id="ARBA00023163"/>
    </source>
</evidence>
<dbReference type="SUPFAM" id="SSF55781">
    <property type="entry name" value="GAF domain-like"/>
    <property type="match status" value="1"/>
</dbReference>
<organism evidence="6 7">
    <name type="scientific">Microbacterium mangrovi</name>
    <dbReference type="NCBI Taxonomy" id="1348253"/>
    <lineage>
        <taxon>Bacteria</taxon>
        <taxon>Bacillati</taxon>
        <taxon>Actinomycetota</taxon>
        <taxon>Actinomycetes</taxon>
        <taxon>Micrococcales</taxon>
        <taxon>Microbacteriaceae</taxon>
        <taxon>Microbacterium</taxon>
    </lineage>
</organism>
<dbReference type="AlphaFoldDB" id="A0A0B2A8H8"/>
<dbReference type="EMBL" id="JTDK01000008">
    <property type="protein sequence ID" value="KHK97822.1"/>
    <property type="molecule type" value="Genomic_DNA"/>
</dbReference>
<dbReference type="SMART" id="SM00346">
    <property type="entry name" value="HTH_ICLR"/>
    <property type="match status" value="1"/>
</dbReference>
<proteinExistence type="predicted"/>
<protein>
    <recommendedName>
        <fullName evidence="8">IclR family transcriptional regulator</fullName>
    </recommendedName>
</protein>
<keyword evidence="7" id="KW-1185">Reference proteome</keyword>
<evidence type="ECO:0000313" key="6">
    <source>
        <dbReference type="EMBL" id="KHK97822.1"/>
    </source>
</evidence>
<dbReference type="PROSITE" id="PS51078">
    <property type="entry name" value="ICLR_ED"/>
    <property type="match status" value="1"/>
</dbReference>
<accession>A0A0B2A8H8</accession>
<dbReference type="Proteomes" id="UP000031030">
    <property type="component" value="Unassembled WGS sequence"/>
</dbReference>
<dbReference type="InterPro" id="IPR036390">
    <property type="entry name" value="WH_DNA-bd_sf"/>
</dbReference>
<dbReference type="Pfam" id="PF09339">
    <property type="entry name" value="HTH_IclR"/>
    <property type="match status" value="1"/>
</dbReference>
<dbReference type="Gene3D" id="3.30.450.40">
    <property type="match status" value="1"/>
</dbReference>